<keyword evidence="3" id="KW-1185">Reference proteome</keyword>
<protein>
    <submittedName>
        <fullName evidence="2">Glycosyltransferase</fullName>
    </submittedName>
</protein>
<dbReference type="Proteomes" id="UP000520876">
    <property type="component" value="Unassembled WGS sequence"/>
</dbReference>
<evidence type="ECO:0000313" key="2">
    <source>
        <dbReference type="EMBL" id="NYT74373.1"/>
    </source>
</evidence>
<dbReference type="AlphaFoldDB" id="A0A7Z0NAB8"/>
<organism evidence="2 3">
    <name type="scientific">Vreelandella sedimenti</name>
    <dbReference type="NCBI Taxonomy" id="2729618"/>
    <lineage>
        <taxon>Bacteria</taxon>
        <taxon>Pseudomonadati</taxon>
        <taxon>Pseudomonadota</taxon>
        <taxon>Gammaproteobacteria</taxon>
        <taxon>Oceanospirillales</taxon>
        <taxon>Halomonadaceae</taxon>
        <taxon>Vreelandella</taxon>
    </lineage>
</organism>
<sequence length="328" mass="36727">MPTTDFMSIDQSSTKSVDDSSISIVIPCFNAIAYLERAIDSLKQQEGVNVQIIVIDDGSTDGSINLIKSLPSVDVWKSGPNKGACAARNRGLSLAIFPYVMFLDADDYLDTGTLKGLVSALKDSRSIFAIAPMVMINDTGERISKTLPRNDKVTNFIADWVRGRYVSPCSILWKTEAVRRLGGWNESLSKNQDGDIVLRAALTIDKVAISSCGAGIYWCHDGESRISNSLDETKLRDSFYVFSNIYEQLKKRGMRCDEIDNAFSYATHSLERLAARNRLYNIKKEIKDYRKDAGWPYAEGPPLHIFLSRIIGLDRKERLAHQLKSLMH</sequence>
<dbReference type="PANTHER" id="PTHR43685">
    <property type="entry name" value="GLYCOSYLTRANSFERASE"/>
    <property type="match status" value="1"/>
</dbReference>
<dbReference type="InterPro" id="IPR050834">
    <property type="entry name" value="Glycosyltransf_2"/>
</dbReference>
<proteinExistence type="predicted"/>
<evidence type="ECO:0000259" key="1">
    <source>
        <dbReference type="Pfam" id="PF00535"/>
    </source>
</evidence>
<accession>A0A7Z0NAB8</accession>
<dbReference type="SUPFAM" id="SSF53448">
    <property type="entry name" value="Nucleotide-diphospho-sugar transferases"/>
    <property type="match status" value="1"/>
</dbReference>
<dbReference type="RefSeq" id="WP_180094726.1">
    <property type="nucleotide sequence ID" value="NZ_JACCGK010000017.1"/>
</dbReference>
<dbReference type="PANTHER" id="PTHR43685:SF2">
    <property type="entry name" value="GLYCOSYLTRANSFERASE 2-LIKE DOMAIN-CONTAINING PROTEIN"/>
    <property type="match status" value="1"/>
</dbReference>
<dbReference type="GO" id="GO:0016740">
    <property type="term" value="F:transferase activity"/>
    <property type="evidence" value="ECO:0007669"/>
    <property type="project" value="UniProtKB-KW"/>
</dbReference>
<gene>
    <name evidence="2" type="ORF">HZU72_18360</name>
</gene>
<comment type="caution">
    <text evidence="2">The sequence shown here is derived from an EMBL/GenBank/DDBJ whole genome shotgun (WGS) entry which is preliminary data.</text>
</comment>
<dbReference type="EMBL" id="JACCGK010000017">
    <property type="protein sequence ID" value="NYT74373.1"/>
    <property type="molecule type" value="Genomic_DNA"/>
</dbReference>
<dbReference type="Pfam" id="PF00535">
    <property type="entry name" value="Glycos_transf_2"/>
    <property type="match status" value="1"/>
</dbReference>
<evidence type="ECO:0000313" key="3">
    <source>
        <dbReference type="Proteomes" id="UP000520876"/>
    </source>
</evidence>
<keyword evidence="2" id="KW-0808">Transferase</keyword>
<feature type="domain" description="Glycosyltransferase 2-like" evidence="1">
    <location>
        <begin position="23"/>
        <end position="158"/>
    </location>
</feature>
<dbReference type="InterPro" id="IPR001173">
    <property type="entry name" value="Glyco_trans_2-like"/>
</dbReference>
<dbReference type="InterPro" id="IPR029044">
    <property type="entry name" value="Nucleotide-diphossugar_trans"/>
</dbReference>
<reference evidence="2 3" key="1">
    <citation type="submission" date="2020-07" db="EMBL/GenBank/DDBJ databases">
        <title>Halomonas sp. QX-2 draft genome sequence.</title>
        <authorList>
            <person name="Qiu X."/>
        </authorList>
    </citation>
    <scope>NUCLEOTIDE SEQUENCE [LARGE SCALE GENOMIC DNA]</scope>
    <source>
        <strain evidence="2 3">QX-2</strain>
    </source>
</reference>
<dbReference type="Gene3D" id="3.90.550.10">
    <property type="entry name" value="Spore Coat Polysaccharide Biosynthesis Protein SpsA, Chain A"/>
    <property type="match status" value="1"/>
</dbReference>
<name>A0A7Z0NAB8_9GAMM</name>